<protein>
    <submittedName>
        <fullName evidence="3">Uptake hydrogenase small subunit</fullName>
    </submittedName>
</protein>
<dbReference type="Gene3D" id="3.40.50.700">
    <property type="entry name" value="NADH:ubiquinone oxidoreductase-like, 20kDa subunit"/>
    <property type="match status" value="1"/>
</dbReference>
<dbReference type="GO" id="GO:0008901">
    <property type="term" value="F:ferredoxin hydrogenase activity"/>
    <property type="evidence" value="ECO:0007669"/>
    <property type="project" value="InterPro"/>
</dbReference>
<name>A0A634UBV9_SALET</name>
<dbReference type="NCBIfam" id="TIGR00391">
    <property type="entry name" value="hydA"/>
    <property type="match status" value="1"/>
</dbReference>
<evidence type="ECO:0000313" key="3">
    <source>
        <dbReference type="EMBL" id="EDH5861188.1"/>
    </source>
</evidence>
<feature type="non-terminal residue" evidence="3">
    <location>
        <position position="142"/>
    </location>
</feature>
<sequence>MQTQDTFYQVMRRHGVTRRSFLKFCSLTATSLGLSSSMIPQIAYALENKPRTPVIWLHGLECTCCTESFIRSAHPLAKDAILSLISLDYDDTIMAAAGQQAEQALADVMREYKGNYIVAVEGNAPLNEDGMFCILAGEPFLE</sequence>
<evidence type="ECO:0000256" key="2">
    <source>
        <dbReference type="ARBA" id="ARBA00023002"/>
    </source>
</evidence>
<proteinExistence type="predicted"/>
<dbReference type="InterPro" id="IPR037024">
    <property type="entry name" value="NiFe_Hase_small_N_sf"/>
</dbReference>
<dbReference type="GO" id="GO:0044569">
    <property type="term" value="C:[Ni-Fe] hydrogenase complex"/>
    <property type="evidence" value="ECO:0007669"/>
    <property type="project" value="TreeGrafter"/>
</dbReference>
<dbReference type="SUPFAM" id="SSF56770">
    <property type="entry name" value="HydA/Nqo6-like"/>
    <property type="match status" value="1"/>
</dbReference>
<dbReference type="GO" id="GO:0016020">
    <property type="term" value="C:membrane"/>
    <property type="evidence" value="ECO:0007669"/>
    <property type="project" value="TreeGrafter"/>
</dbReference>
<dbReference type="PROSITE" id="PS51318">
    <property type="entry name" value="TAT"/>
    <property type="match status" value="1"/>
</dbReference>
<reference evidence="3" key="1">
    <citation type="submission" date="2018-07" db="EMBL/GenBank/DDBJ databases">
        <authorList>
            <person name="Ashton P.M."/>
            <person name="Dallman T."/>
            <person name="Nair S."/>
            <person name="De Pinna E."/>
            <person name="Peters T."/>
            <person name="Grant K."/>
        </authorList>
    </citation>
    <scope>NUCLEOTIDE SEQUENCE</scope>
    <source>
        <strain evidence="3">346901</strain>
    </source>
</reference>
<dbReference type="GO" id="GO:0009375">
    <property type="term" value="C:ferredoxin hydrogenase complex"/>
    <property type="evidence" value="ECO:0007669"/>
    <property type="project" value="InterPro"/>
</dbReference>
<evidence type="ECO:0000256" key="1">
    <source>
        <dbReference type="ARBA" id="ARBA00022729"/>
    </source>
</evidence>
<dbReference type="PANTHER" id="PTHR30013:SF6">
    <property type="entry name" value="HYDROGENASE-1 SMALL CHAIN"/>
    <property type="match status" value="1"/>
</dbReference>
<dbReference type="PRINTS" id="PR00614">
    <property type="entry name" value="NIHGNASESMLL"/>
</dbReference>
<dbReference type="InterPro" id="IPR001821">
    <property type="entry name" value="NiFe_hydrogenase_ssu"/>
</dbReference>
<dbReference type="AlphaFoldDB" id="A0A634UBV9"/>
<dbReference type="GO" id="GO:0009055">
    <property type="term" value="F:electron transfer activity"/>
    <property type="evidence" value="ECO:0007669"/>
    <property type="project" value="TreeGrafter"/>
</dbReference>
<dbReference type="GO" id="GO:0009061">
    <property type="term" value="P:anaerobic respiration"/>
    <property type="evidence" value="ECO:0007669"/>
    <property type="project" value="TreeGrafter"/>
</dbReference>
<dbReference type="PANTHER" id="PTHR30013">
    <property type="entry name" value="NIFE / NIFESE HYDROGENASE SMALL SUBUNIT FAMILY MEMBER"/>
    <property type="match status" value="1"/>
</dbReference>
<keyword evidence="1" id="KW-0732">Signal</keyword>
<dbReference type="InterPro" id="IPR019546">
    <property type="entry name" value="TAT_signal_bac_arc"/>
</dbReference>
<keyword evidence="2" id="KW-0560">Oxidoreductase</keyword>
<accession>A0A634UBV9</accession>
<dbReference type="GO" id="GO:0051536">
    <property type="term" value="F:iron-sulfur cluster binding"/>
    <property type="evidence" value="ECO:0007669"/>
    <property type="project" value="InterPro"/>
</dbReference>
<dbReference type="EMBL" id="AAMICY010000083">
    <property type="protein sequence ID" value="EDH5861188.1"/>
    <property type="molecule type" value="Genomic_DNA"/>
</dbReference>
<gene>
    <name evidence="3" type="ORF">CB251_22840</name>
</gene>
<comment type="caution">
    <text evidence="3">The sequence shown here is derived from an EMBL/GenBank/DDBJ whole genome shotgun (WGS) entry which is preliminary data.</text>
</comment>
<organism evidence="3">
    <name type="scientific">Salmonella enterica subsp. enterica serovar Corvallis</name>
    <dbReference type="NCBI Taxonomy" id="593905"/>
    <lineage>
        <taxon>Bacteria</taxon>
        <taxon>Pseudomonadati</taxon>
        <taxon>Pseudomonadota</taxon>
        <taxon>Gammaproteobacteria</taxon>
        <taxon>Enterobacterales</taxon>
        <taxon>Enterobacteriaceae</taxon>
        <taxon>Salmonella</taxon>
    </lineage>
</organism>
<dbReference type="NCBIfam" id="TIGR01409">
    <property type="entry name" value="TAT_signal_seq"/>
    <property type="match status" value="1"/>
</dbReference>
<dbReference type="InterPro" id="IPR006311">
    <property type="entry name" value="TAT_signal"/>
</dbReference>